<accession>G8HZG6</accession>
<evidence type="ECO:0000259" key="6">
    <source>
        <dbReference type="Pfam" id="PF01397"/>
    </source>
</evidence>
<dbReference type="PANTHER" id="PTHR31739">
    <property type="entry name" value="ENT-COPALYL DIPHOSPHATE SYNTHASE, CHLOROPLASTIC"/>
    <property type="match status" value="1"/>
</dbReference>
<comment type="cofactor">
    <cofactor evidence="1">
        <name>Mg(2+)</name>
        <dbReference type="ChEBI" id="CHEBI:18420"/>
    </cofactor>
</comment>
<dbReference type="Gene3D" id="1.10.600.10">
    <property type="entry name" value="Farnesyl Diphosphate Synthase"/>
    <property type="match status" value="1"/>
</dbReference>
<dbReference type="SFLD" id="SFLDG01605">
    <property type="entry name" value="Terpene_Cyclase_Like_1_N-term"/>
    <property type="match status" value="1"/>
</dbReference>
<name>G8HZG6_9ASTR</name>
<keyword evidence="3" id="KW-0460">Magnesium</keyword>
<evidence type="ECO:0000256" key="5">
    <source>
        <dbReference type="ARBA" id="ARBA00066670"/>
    </source>
</evidence>
<feature type="domain" description="Terpene synthase metal-binding" evidence="7">
    <location>
        <begin position="544"/>
        <end position="659"/>
    </location>
</feature>
<dbReference type="Pfam" id="PF01397">
    <property type="entry name" value="Terpene_synth"/>
    <property type="match status" value="1"/>
</dbReference>
<protein>
    <recommendedName>
        <fullName evidence="5">ent-kaurene synthase</fullName>
        <ecNumber evidence="5">4.2.3.19</ecNumber>
    </recommendedName>
</protein>
<comment type="catalytic activity">
    <reaction evidence="4">
        <text>ent-copalyl diphosphate = ent-kaur-16-ene + diphosphate</text>
        <dbReference type="Rhea" id="RHEA:22220"/>
        <dbReference type="ChEBI" id="CHEBI:15415"/>
        <dbReference type="ChEBI" id="CHEBI:33019"/>
        <dbReference type="ChEBI" id="CHEBI:58553"/>
        <dbReference type="EC" id="4.2.3.19"/>
    </reaction>
    <physiologicalReaction direction="left-to-right" evidence="4">
        <dbReference type="Rhea" id="RHEA:22221"/>
    </physiologicalReaction>
</comment>
<evidence type="ECO:0000256" key="1">
    <source>
        <dbReference type="ARBA" id="ARBA00001946"/>
    </source>
</evidence>
<dbReference type="InterPro" id="IPR008930">
    <property type="entry name" value="Terpenoid_cyclase/PrenylTrfase"/>
</dbReference>
<dbReference type="EC" id="4.2.3.19" evidence="5"/>
<dbReference type="GO" id="GO:0000287">
    <property type="term" value="F:magnesium ion binding"/>
    <property type="evidence" value="ECO:0007669"/>
    <property type="project" value="InterPro"/>
</dbReference>
<dbReference type="FunFam" id="1.50.10.160:FF:000001">
    <property type="entry name" value="Ent-copalyl diphosphate synthase"/>
    <property type="match status" value="1"/>
</dbReference>
<dbReference type="SFLD" id="SFLDG01014">
    <property type="entry name" value="Terpene_Cyclase_Like_1_N-term"/>
    <property type="match status" value="1"/>
</dbReference>
<evidence type="ECO:0000256" key="3">
    <source>
        <dbReference type="ARBA" id="ARBA00022842"/>
    </source>
</evidence>
<dbReference type="GO" id="GO:0009899">
    <property type="term" value="F:ent-kaurene synthase activity"/>
    <property type="evidence" value="ECO:0007669"/>
    <property type="project" value="UniProtKB-EC"/>
</dbReference>
<reference evidence="8" key="1">
    <citation type="submission" date="2011-09" db="EMBL/GenBank/DDBJ databases">
        <title>Cloning and Characterization of ent-Copalyl pyrophosphate synthase from Stevia ovata.</title>
        <authorList>
            <person name="Mohamed A.A."/>
            <person name="Geuns J.M.C."/>
            <person name="Van Den Ende W."/>
            <person name="DE Ley M."/>
        </authorList>
    </citation>
    <scope>NUCLEOTIDE SEQUENCE</scope>
</reference>
<gene>
    <name evidence="8" type="primary">CPPS1</name>
</gene>
<dbReference type="InterPro" id="IPR036965">
    <property type="entry name" value="Terpene_synth_N_sf"/>
</dbReference>
<evidence type="ECO:0000259" key="7">
    <source>
        <dbReference type="Pfam" id="PF03936"/>
    </source>
</evidence>
<dbReference type="InterPro" id="IPR050148">
    <property type="entry name" value="Terpene_synthase-like"/>
</dbReference>
<dbReference type="Pfam" id="PF03936">
    <property type="entry name" value="Terpene_synth_C"/>
    <property type="match status" value="1"/>
</dbReference>
<sequence length="774" mass="89216">MTCIVSQSWTTTLHRRSSHPINVHRRSSHTATFSSTLAPRDLHFKKCDSNYATRNAIYKARNQEESDLLLLDQQTEIKNYIKEIKLIFNLMDDGMITPSAYDTAWVALIKDVNKPSNGPQFPSCLDWIINHQLHDGSWGEPLMFSAHDRLMNTLACVVVLTSWNVHPEKCQKGMEFVNENIIKLKDEDDEHMMIGFEIVFPVLIQLARKLEIKVSADASILSEIYAKRDLKLAKIPKDILHKVPTSLLYSLEGMEDLEWEKLLQLRCENGSFFFSPAATAYAFMQTKDEKCLEYLTNLVVKFNGGVPHTYPVDMFEHIWIVDRLQRLGIARYFKSEIKDCVDYIYRYWDEQGIGFGRETNVPDVDDTAMGFRVLRTNGYQISSDVFRHFEKDGHFAGFPGQTSEAVTGMFNLYRASQLLFPGETILEDAKCFSRNFLTKKRSTNELLDKWIIAKDLPGEVGYALDVPWYASLPRLEARYYLEQYGGDDDVWIGKTLYRMGNVNNNKYLHMAKLDYNHCQAIHQSEYIQFQKWYANLNIEKSLNTRLLCSYYEAAATIFDPERCNERVAWAKPTMLLNIITSLFVGSTFSNDDKQAFVDEFMSTQHHHGNEKPWCAVMDALRETLNQISSETLATHGVDIQSHLHSAWTTWLLSWQKEADVTLGEGELIVRTIDMSSGRCLTMELSSHPLRHRFFYVINDLYHETSHKGNHAIGVEIDSKMRELVQIVFGYSPDNLDPDLKQTFLTVAKAFYSKGHFDAETINGHINKVLFERVI</sequence>
<dbReference type="InterPro" id="IPR005630">
    <property type="entry name" value="Terpene_synthase_metal-bd"/>
</dbReference>
<evidence type="ECO:0000256" key="2">
    <source>
        <dbReference type="ARBA" id="ARBA00022723"/>
    </source>
</evidence>
<dbReference type="EMBL" id="JN675707">
    <property type="protein sequence ID" value="AER58181.1"/>
    <property type="molecule type" value="mRNA"/>
</dbReference>
<dbReference type="InterPro" id="IPR008949">
    <property type="entry name" value="Isoprenoid_synthase_dom_sf"/>
</dbReference>
<dbReference type="InterPro" id="IPR001906">
    <property type="entry name" value="Terpene_synth_N"/>
</dbReference>
<organism evidence="8">
    <name type="scientific">Stevia ovata</name>
    <dbReference type="NCBI Taxonomy" id="558495"/>
    <lineage>
        <taxon>Eukaryota</taxon>
        <taxon>Viridiplantae</taxon>
        <taxon>Streptophyta</taxon>
        <taxon>Embryophyta</taxon>
        <taxon>Tracheophyta</taxon>
        <taxon>Spermatophyta</taxon>
        <taxon>Magnoliopsida</taxon>
        <taxon>eudicotyledons</taxon>
        <taxon>Gunneridae</taxon>
        <taxon>Pentapetalae</taxon>
        <taxon>asterids</taxon>
        <taxon>campanulids</taxon>
        <taxon>Asterales</taxon>
        <taxon>Asteraceae</taxon>
        <taxon>Asteroideae</taxon>
        <taxon>Heliantheae alliance</taxon>
        <taxon>Eupatorieae</taxon>
        <taxon>Stevia</taxon>
    </lineage>
</organism>
<dbReference type="Gene3D" id="1.50.10.160">
    <property type="match status" value="1"/>
</dbReference>
<dbReference type="GO" id="GO:0033331">
    <property type="term" value="P:ent-kaurene metabolic process"/>
    <property type="evidence" value="ECO:0007669"/>
    <property type="project" value="UniProtKB-ARBA"/>
</dbReference>
<dbReference type="FunFam" id="1.50.10.130:FF:000002">
    <property type="entry name" value="Ent-copalyl diphosphate synthase, chloroplastic"/>
    <property type="match status" value="1"/>
</dbReference>
<proteinExistence type="evidence at transcript level"/>
<dbReference type="SUPFAM" id="SSF48239">
    <property type="entry name" value="Terpenoid cyclases/Protein prenyltransferases"/>
    <property type="match status" value="2"/>
</dbReference>
<evidence type="ECO:0000256" key="4">
    <source>
        <dbReference type="ARBA" id="ARBA00050853"/>
    </source>
</evidence>
<feature type="domain" description="Terpene synthase N-terminal" evidence="6">
    <location>
        <begin position="258"/>
        <end position="464"/>
    </location>
</feature>
<evidence type="ECO:0000313" key="8">
    <source>
        <dbReference type="EMBL" id="AER58181.1"/>
    </source>
</evidence>
<dbReference type="PANTHER" id="PTHR31739:SF4">
    <property type="entry name" value="ENT-COPALYL DIPHOSPHATE SYNTHASE, CHLOROPLASTIC"/>
    <property type="match status" value="1"/>
</dbReference>
<dbReference type="GO" id="GO:0009507">
    <property type="term" value="C:chloroplast"/>
    <property type="evidence" value="ECO:0007669"/>
    <property type="project" value="TreeGrafter"/>
</dbReference>
<dbReference type="SUPFAM" id="SSF48576">
    <property type="entry name" value="Terpenoid synthases"/>
    <property type="match status" value="1"/>
</dbReference>
<dbReference type="Gene3D" id="1.50.10.130">
    <property type="entry name" value="Terpene synthase, N-terminal domain"/>
    <property type="match status" value="1"/>
</dbReference>
<dbReference type="GO" id="GO:0009686">
    <property type="term" value="P:gibberellin biosynthetic process"/>
    <property type="evidence" value="ECO:0007669"/>
    <property type="project" value="TreeGrafter"/>
</dbReference>
<dbReference type="AlphaFoldDB" id="G8HZG6"/>
<keyword evidence="2" id="KW-0479">Metal-binding</keyword>